<dbReference type="GO" id="GO:0019915">
    <property type="term" value="P:lipid storage"/>
    <property type="evidence" value="ECO:0007669"/>
    <property type="project" value="UniProtKB-ARBA"/>
</dbReference>
<sequence>MSIEEQFDAAVKVIQSLPKDGFFQPSNEMRLRFYAFFKQATEGPNTTKKPAFYDIINRYKWDAWTKCGQMSRTEAMLLYVDELKKVIETISMTHEVSEFLDLLGPFYEFLPDDMTNGKTNNGSTSADTTTTTATTTTNTMTKKVNGENIGQNQIATTTIINNNHNHHVEQENFTITYDSDGDEFTDTIDSSFSPQHQQVPKIFCNTFNDDDHDDDSIINAHHHSNNNMNNQNMSSLVGEKNSPIINNRSESKTINQSSSSVAAAAAAPPPNVLLDFNEQLAVAIFQLQNSLDRITNRVHKLEQQQQQQQQQVTIRQQQQQSSSISGINDNNQNNNGWPFRELRPQTTLFILTWPMAVFFLLNYLQRIRKK</sequence>
<feature type="region of interest" description="Disordered" evidence="2">
    <location>
        <begin position="227"/>
        <end position="246"/>
    </location>
</feature>
<protein>
    <submittedName>
        <fullName evidence="5">Acyl-coa-binding domain-containing protein 5-like</fullName>
    </submittedName>
</protein>
<dbReference type="Gene3D" id="1.20.80.10">
    <property type="match status" value="1"/>
</dbReference>
<dbReference type="PANTHER" id="PTHR23310">
    <property type="entry name" value="ACYL-COA-BINDING PROTEIN, ACBP"/>
    <property type="match status" value="1"/>
</dbReference>
<dbReference type="PANTHER" id="PTHR23310:SF77">
    <property type="entry name" value="LD25952P"/>
    <property type="match status" value="1"/>
</dbReference>
<keyword evidence="3" id="KW-0812">Transmembrane</keyword>
<feature type="compositionally biased region" description="Low complexity" evidence="2">
    <location>
        <begin position="309"/>
        <end position="335"/>
    </location>
</feature>
<dbReference type="GO" id="GO:0006631">
    <property type="term" value="P:fatty acid metabolic process"/>
    <property type="evidence" value="ECO:0007669"/>
    <property type="project" value="TreeGrafter"/>
</dbReference>
<dbReference type="AlphaFoldDB" id="A0A9D4NUV7"/>
<name>A0A9D4NUV7_DERFA</name>
<feature type="region of interest" description="Disordered" evidence="2">
    <location>
        <begin position="309"/>
        <end position="338"/>
    </location>
</feature>
<keyword evidence="3" id="KW-1133">Transmembrane helix</keyword>
<evidence type="ECO:0000256" key="2">
    <source>
        <dbReference type="SAM" id="MobiDB-lite"/>
    </source>
</evidence>
<dbReference type="Proteomes" id="UP000828236">
    <property type="component" value="Unassembled WGS sequence"/>
</dbReference>
<reference evidence="5" key="1">
    <citation type="submission" date="2020-06" db="EMBL/GenBank/DDBJ databases">
        <authorList>
            <person name="Ji K."/>
            <person name="Li J."/>
        </authorList>
    </citation>
    <scope>NUCLEOTIDE SEQUENCE</scope>
    <source>
        <strain evidence="5">JKM2019</strain>
        <tissue evidence="5">Whole body</tissue>
    </source>
</reference>
<dbReference type="InterPro" id="IPR035984">
    <property type="entry name" value="Acyl-CoA-binding_sf"/>
</dbReference>
<dbReference type="InterPro" id="IPR000582">
    <property type="entry name" value="Acyl-CoA-binding_protein"/>
</dbReference>
<keyword evidence="1" id="KW-0446">Lipid-binding</keyword>
<organism evidence="5">
    <name type="scientific">Dermatophagoides farinae</name>
    <name type="common">American house dust mite</name>
    <dbReference type="NCBI Taxonomy" id="6954"/>
    <lineage>
        <taxon>Eukaryota</taxon>
        <taxon>Metazoa</taxon>
        <taxon>Ecdysozoa</taxon>
        <taxon>Arthropoda</taxon>
        <taxon>Chelicerata</taxon>
        <taxon>Arachnida</taxon>
        <taxon>Acari</taxon>
        <taxon>Acariformes</taxon>
        <taxon>Sarcoptiformes</taxon>
        <taxon>Astigmata</taxon>
        <taxon>Psoroptidia</taxon>
        <taxon>Analgoidea</taxon>
        <taxon>Pyroglyphidae</taxon>
        <taxon>Dermatophagoidinae</taxon>
        <taxon>Dermatophagoides</taxon>
    </lineage>
</organism>
<dbReference type="GO" id="GO:0000062">
    <property type="term" value="F:fatty-acyl-CoA binding"/>
    <property type="evidence" value="ECO:0007669"/>
    <property type="project" value="InterPro"/>
</dbReference>
<dbReference type="PROSITE" id="PS51228">
    <property type="entry name" value="ACB_2"/>
    <property type="match status" value="1"/>
</dbReference>
<feature type="transmembrane region" description="Helical" evidence="3">
    <location>
        <begin position="347"/>
        <end position="364"/>
    </location>
</feature>
<evidence type="ECO:0000256" key="3">
    <source>
        <dbReference type="SAM" id="Phobius"/>
    </source>
</evidence>
<proteinExistence type="predicted"/>
<dbReference type="InterPro" id="IPR014352">
    <property type="entry name" value="FERM/acyl-CoA-bd_prot_sf"/>
</dbReference>
<accession>A0A9D4NUV7</accession>
<feature type="domain" description="ACB" evidence="4">
    <location>
        <begin position="3"/>
        <end position="92"/>
    </location>
</feature>
<dbReference type="EMBL" id="SDOV01000007">
    <property type="protein sequence ID" value="KAH7638567.1"/>
    <property type="molecule type" value="Genomic_DNA"/>
</dbReference>
<evidence type="ECO:0000313" key="5">
    <source>
        <dbReference type="EMBL" id="KAH7638567.1"/>
    </source>
</evidence>
<evidence type="ECO:0000256" key="1">
    <source>
        <dbReference type="ARBA" id="ARBA00023121"/>
    </source>
</evidence>
<keyword evidence="3" id="KW-0472">Membrane</keyword>
<dbReference type="GO" id="GO:0005737">
    <property type="term" value="C:cytoplasm"/>
    <property type="evidence" value="ECO:0007669"/>
    <property type="project" value="TreeGrafter"/>
</dbReference>
<evidence type="ECO:0000259" key="4">
    <source>
        <dbReference type="PROSITE" id="PS51228"/>
    </source>
</evidence>
<dbReference type="SUPFAM" id="SSF47027">
    <property type="entry name" value="Acyl-CoA binding protein"/>
    <property type="match status" value="1"/>
</dbReference>
<dbReference type="FunFam" id="1.20.80.10:FF:000010">
    <property type="entry name" value="Acyl-CoA-binding domain-containing protein 5"/>
    <property type="match status" value="1"/>
</dbReference>
<dbReference type="PRINTS" id="PR00689">
    <property type="entry name" value="ACOABINDINGP"/>
</dbReference>
<dbReference type="Pfam" id="PF00887">
    <property type="entry name" value="ACBP"/>
    <property type="match status" value="1"/>
</dbReference>
<reference evidence="5" key="2">
    <citation type="journal article" date="2021" name="World Allergy Organ. J.">
        <title>Chromosome-level assembly of Dermatophagoides farinae genome and transcriptome reveals two novel allergens Der f 37 and Der f 39.</title>
        <authorList>
            <person name="Chen J."/>
            <person name="Cai Z."/>
            <person name="Fan D."/>
            <person name="Hu J."/>
            <person name="Hou Y."/>
            <person name="He Y."/>
            <person name="Zhang Z."/>
            <person name="Zhao Z."/>
            <person name="Gao P."/>
            <person name="Hu W."/>
            <person name="Sun J."/>
            <person name="Li J."/>
            <person name="Ji K."/>
        </authorList>
    </citation>
    <scope>NUCLEOTIDE SEQUENCE</scope>
    <source>
        <strain evidence="5">JKM2019</strain>
    </source>
</reference>
<gene>
    <name evidence="5" type="ORF">HUG17_2600</name>
</gene>
<comment type="caution">
    <text evidence="5">The sequence shown here is derived from an EMBL/GenBank/DDBJ whole genome shotgun (WGS) entry which is preliminary data.</text>
</comment>